<feature type="domain" description="Inner membrane protein YgaP-like transmembrane" evidence="2">
    <location>
        <begin position="2"/>
        <end position="56"/>
    </location>
</feature>
<proteinExistence type="predicted"/>
<dbReference type="InterPro" id="IPR021309">
    <property type="entry name" value="YgaP-like_TM"/>
</dbReference>
<feature type="transmembrane region" description="Helical" evidence="1">
    <location>
        <begin position="31"/>
        <end position="55"/>
    </location>
</feature>
<evidence type="ECO:0000313" key="4">
    <source>
        <dbReference type="Proteomes" id="UP000237655"/>
    </source>
</evidence>
<name>A0A2S0MVL9_9RHOB</name>
<dbReference type="EMBL" id="CP027665">
    <property type="protein sequence ID" value="AVO39761.1"/>
    <property type="molecule type" value="Genomic_DNA"/>
</dbReference>
<keyword evidence="1" id="KW-0812">Transmembrane</keyword>
<keyword evidence="1" id="KW-0472">Membrane</keyword>
<keyword evidence="4" id="KW-1185">Reference proteome</keyword>
<keyword evidence="1" id="KW-1133">Transmembrane helix</keyword>
<dbReference type="RefSeq" id="WP_106474065.1">
    <property type="nucleotide sequence ID" value="NZ_CP027665.1"/>
</dbReference>
<dbReference type="Gene3D" id="6.10.140.1340">
    <property type="match status" value="1"/>
</dbReference>
<evidence type="ECO:0000313" key="3">
    <source>
        <dbReference type="EMBL" id="AVO39761.1"/>
    </source>
</evidence>
<evidence type="ECO:0000259" key="2">
    <source>
        <dbReference type="Pfam" id="PF11127"/>
    </source>
</evidence>
<dbReference type="Proteomes" id="UP000237655">
    <property type="component" value="Chromosome"/>
</dbReference>
<gene>
    <name evidence="3" type="ORF">C6Y53_11465</name>
</gene>
<sequence>MTIENAIRAFAGIMILVSVALTVWVSPYFVWLTLFVGVNLLQSAVTGICPAAKILRKLGFRSGRAA</sequence>
<feature type="transmembrane region" description="Helical" evidence="1">
    <location>
        <begin position="7"/>
        <end position="25"/>
    </location>
</feature>
<reference evidence="4" key="1">
    <citation type="submission" date="2018-03" db="EMBL/GenBank/DDBJ databases">
        <title>Genomic analysis of the strain SH-1 isolated from shrimp intestine.</title>
        <authorList>
            <person name="Kim Y.-S."/>
            <person name="Kim S.-E."/>
            <person name="Kim K.-H."/>
        </authorList>
    </citation>
    <scope>NUCLEOTIDE SEQUENCE [LARGE SCALE GENOMIC DNA]</scope>
    <source>
        <strain evidence="4">SH-1</strain>
    </source>
</reference>
<organism evidence="3 4">
    <name type="scientific">Pukyongiella litopenaei</name>
    <dbReference type="NCBI Taxonomy" id="2605946"/>
    <lineage>
        <taxon>Bacteria</taxon>
        <taxon>Pseudomonadati</taxon>
        <taxon>Pseudomonadota</taxon>
        <taxon>Alphaproteobacteria</taxon>
        <taxon>Rhodobacterales</taxon>
        <taxon>Paracoccaceae</taxon>
        <taxon>Pukyongiella</taxon>
    </lineage>
</organism>
<dbReference type="KEGG" id="thas:C6Y53_11465"/>
<evidence type="ECO:0000256" key="1">
    <source>
        <dbReference type="SAM" id="Phobius"/>
    </source>
</evidence>
<dbReference type="Pfam" id="PF11127">
    <property type="entry name" value="YgaP-like_TM"/>
    <property type="match status" value="1"/>
</dbReference>
<protein>
    <submittedName>
        <fullName evidence="3">DUF2892 domain-containing protein</fullName>
    </submittedName>
</protein>
<dbReference type="AlphaFoldDB" id="A0A2S0MVL9"/>
<accession>A0A2S0MVL9</accession>